<evidence type="ECO:0000256" key="1">
    <source>
        <dbReference type="PROSITE-ProRule" id="PRU00023"/>
    </source>
</evidence>
<evidence type="ECO:0000313" key="4">
    <source>
        <dbReference type="Proteomes" id="UP001623349"/>
    </source>
</evidence>
<dbReference type="PANTHER" id="PTHR24147:SF64">
    <property type="entry name" value="ANKYRIN REPEAT DOMAIN-CONTAINING PROTEIN 19-RELATED"/>
    <property type="match status" value="1"/>
</dbReference>
<protein>
    <submittedName>
        <fullName evidence="3">POTE ankyrin domain family member 3D</fullName>
    </submittedName>
</protein>
<dbReference type="PRINTS" id="PR01415">
    <property type="entry name" value="ANKYRIN"/>
</dbReference>
<dbReference type="SUPFAM" id="SSF48403">
    <property type="entry name" value="Ankyrin repeat"/>
    <property type="match status" value="1"/>
</dbReference>
<dbReference type="InterPro" id="IPR036770">
    <property type="entry name" value="Ankyrin_rpt-contain_sf"/>
</dbReference>
<evidence type="ECO:0000256" key="2">
    <source>
        <dbReference type="SAM" id="MobiDB-lite"/>
    </source>
</evidence>
<dbReference type="PROSITE" id="PS50297">
    <property type="entry name" value="ANK_REP_REGION"/>
    <property type="match status" value="3"/>
</dbReference>
<dbReference type="Gene3D" id="1.25.40.20">
    <property type="entry name" value="Ankyrin repeat-containing domain"/>
    <property type="match status" value="2"/>
</dbReference>
<feature type="compositionally biased region" description="Basic and acidic residues" evidence="2">
    <location>
        <begin position="224"/>
        <end position="236"/>
    </location>
</feature>
<keyword evidence="4" id="KW-1185">Reference proteome</keyword>
<dbReference type="SMART" id="SM00248">
    <property type="entry name" value="ANK"/>
    <property type="match status" value="3"/>
</dbReference>
<feature type="repeat" description="ANK" evidence="1">
    <location>
        <begin position="83"/>
        <end position="115"/>
    </location>
</feature>
<name>A0ABQ0FL99_APOSI</name>
<accession>A0ABQ0FL99</accession>
<sequence>MLEDINYDAQTPNASEQAHWYWRLWTCCLGYGCLDYQVDEYPVYFIPYEPVGQFQRAASMGDLSTVEHFITSRRYHVDKYDRRNRTSLHYACAHNHPEVVTLLIESNCNINVQDDEGCTPLIKATERNNLECVSILLKHGADPHMADFTGNTALHYAVYNGNKAIASELLEYKVDINAITKKIEASLGEESTSMLNYDAQVNTEVDDSTEHTSLPGEGTSFKQPEQRTTKHIRFNEEVNYSTDPKPFCSDVRHPEQLTPILKKPVQINTE</sequence>
<feature type="repeat" description="ANK" evidence="1">
    <location>
        <begin position="149"/>
        <end position="181"/>
    </location>
</feature>
<dbReference type="Pfam" id="PF00023">
    <property type="entry name" value="Ank"/>
    <property type="match status" value="1"/>
</dbReference>
<dbReference type="Proteomes" id="UP001623349">
    <property type="component" value="Unassembled WGS sequence"/>
</dbReference>
<dbReference type="PROSITE" id="PS50088">
    <property type="entry name" value="ANK_REPEAT"/>
    <property type="match status" value="3"/>
</dbReference>
<gene>
    <name evidence="3" type="ORF">APTSU1_001526800</name>
</gene>
<feature type="repeat" description="ANK" evidence="1">
    <location>
        <begin position="116"/>
        <end position="148"/>
    </location>
</feature>
<keyword evidence="1" id="KW-0040">ANK repeat</keyword>
<organism evidence="3 4">
    <name type="scientific">Apodemus speciosus</name>
    <name type="common">Large Japanese field mouse</name>
    <dbReference type="NCBI Taxonomy" id="105296"/>
    <lineage>
        <taxon>Eukaryota</taxon>
        <taxon>Metazoa</taxon>
        <taxon>Chordata</taxon>
        <taxon>Craniata</taxon>
        <taxon>Vertebrata</taxon>
        <taxon>Euteleostomi</taxon>
        <taxon>Mammalia</taxon>
        <taxon>Eutheria</taxon>
        <taxon>Euarchontoglires</taxon>
        <taxon>Glires</taxon>
        <taxon>Rodentia</taxon>
        <taxon>Myomorpha</taxon>
        <taxon>Muroidea</taxon>
        <taxon>Muridae</taxon>
        <taxon>Murinae</taxon>
        <taxon>Apodemus</taxon>
    </lineage>
</organism>
<dbReference type="InterPro" id="IPR002110">
    <property type="entry name" value="Ankyrin_rpt"/>
</dbReference>
<dbReference type="InterPro" id="IPR050657">
    <property type="entry name" value="Ankyrin_repeat_domain"/>
</dbReference>
<comment type="caution">
    <text evidence="3">The sequence shown here is derived from an EMBL/GenBank/DDBJ whole genome shotgun (WGS) entry which is preliminary data.</text>
</comment>
<dbReference type="PANTHER" id="PTHR24147">
    <property type="entry name" value="ANKYRIN REPEAT DOMAIN 36-RELATED"/>
    <property type="match status" value="1"/>
</dbReference>
<reference evidence="3 4" key="1">
    <citation type="submission" date="2024-08" db="EMBL/GenBank/DDBJ databases">
        <title>The draft genome of Apodemus speciosus.</title>
        <authorList>
            <person name="Nabeshima K."/>
            <person name="Suzuki S."/>
            <person name="Onuma M."/>
        </authorList>
    </citation>
    <scope>NUCLEOTIDE SEQUENCE [LARGE SCALE GENOMIC DNA]</scope>
    <source>
        <strain evidence="3">IB14-021</strain>
    </source>
</reference>
<dbReference type="Pfam" id="PF12796">
    <property type="entry name" value="Ank_2"/>
    <property type="match status" value="1"/>
</dbReference>
<evidence type="ECO:0000313" key="3">
    <source>
        <dbReference type="EMBL" id="GAB1300030.1"/>
    </source>
</evidence>
<feature type="region of interest" description="Disordered" evidence="2">
    <location>
        <begin position="204"/>
        <end position="236"/>
    </location>
</feature>
<dbReference type="EMBL" id="BAAFST010000016">
    <property type="protein sequence ID" value="GAB1300030.1"/>
    <property type="molecule type" value="Genomic_DNA"/>
</dbReference>
<proteinExistence type="predicted"/>